<dbReference type="EMBL" id="CAIX01000309">
    <property type="protein sequence ID" value="CCI10586.1"/>
    <property type="molecule type" value="Genomic_DNA"/>
</dbReference>
<proteinExistence type="predicted"/>
<protein>
    <submittedName>
        <fullName evidence="1">Uncharacterized protein</fullName>
    </submittedName>
</protein>
<organism evidence="1 2">
    <name type="scientific">Albugo candida</name>
    <dbReference type="NCBI Taxonomy" id="65357"/>
    <lineage>
        <taxon>Eukaryota</taxon>
        <taxon>Sar</taxon>
        <taxon>Stramenopiles</taxon>
        <taxon>Oomycota</taxon>
        <taxon>Peronosporomycetes</taxon>
        <taxon>Albuginales</taxon>
        <taxon>Albuginaceae</taxon>
        <taxon>Albugo</taxon>
    </lineage>
</organism>
<comment type="caution">
    <text evidence="1">The sequence shown here is derived from an EMBL/GenBank/DDBJ whole genome shotgun (WGS) entry which is preliminary data.</text>
</comment>
<keyword evidence="2" id="KW-1185">Reference proteome</keyword>
<evidence type="ECO:0000313" key="1">
    <source>
        <dbReference type="EMBL" id="CCI10586.1"/>
    </source>
</evidence>
<reference evidence="1 2" key="1">
    <citation type="submission" date="2012-05" db="EMBL/GenBank/DDBJ databases">
        <title>Recombination and specialization in a pathogen metapopulation.</title>
        <authorList>
            <person name="Gardiner A."/>
            <person name="Kemen E."/>
            <person name="Schultz-Larsen T."/>
            <person name="MacLean D."/>
            <person name="Van Oosterhout C."/>
            <person name="Jones J.D.G."/>
        </authorList>
    </citation>
    <scope>NUCLEOTIDE SEQUENCE [LARGE SCALE GENOMIC DNA]</scope>
    <source>
        <strain evidence="1 2">Ac Nc2</strain>
    </source>
</reference>
<dbReference type="Proteomes" id="UP000053237">
    <property type="component" value="Unassembled WGS sequence"/>
</dbReference>
<gene>
    <name evidence="1" type="ORF">BN9_108850</name>
</gene>
<dbReference type="AlphaFoldDB" id="A0A024FU85"/>
<dbReference type="InParanoid" id="A0A024FU85"/>
<name>A0A024FU85_9STRA</name>
<sequence>MNKNEKGQFCATSTSDGAWHKWNFGSSRISHRIIKKSVAIKPIKQLLLVHVQVYSNDIWPLRKKYKKLVKHTKELQERRSPDSRVLHDRLDAVCNLFSDFLSR</sequence>
<evidence type="ECO:0000313" key="2">
    <source>
        <dbReference type="Proteomes" id="UP000053237"/>
    </source>
</evidence>
<accession>A0A024FU85</accession>